<reference evidence="13" key="2">
    <citation type="submission" date="2021-04" db="EMBL/GenBank/DDBJ databases">
        <authorList>
            <person name="Gilroy R."/>
        </authorList>
    </citation>
    <scope>NUCLEOTIDE SEQUENCE</scope>
    <source>
        <strain evidence="13">ChiBcec8-14828</strain>
    </source>
</reference>
<dbReference type="FunFam" id="3.40.640.10:FF:000084">
    <property type="entry name" value="IscS-like cysteine desulfurase"/>
    <property type="match status" value="1"/>
</dbReference>
<evidence type="ECO:0000256" key="9">
    <source>
        <dbReference type="ARBA" id="ARBA00050776"/>
    </source>
</evidence>
<evidence type="ECO:0000313" key="14">
    <source>
        <dbReference type="Proteomes" id="UP000824209"/>
    </source>
</evidence>
<dbReference type="Gene3D" id="1.10.260.50">
    <property type="match status" value="1"/>
</dbReference>
<gene>
    <name evidence="13" type="ORF">H9943_09325</name>
</gene>
<dbReference type="InterPro" id="IPR015421">
    <property type="entry name" value="PyrdxlP-dep_Trfase_major"/>
</dbReference>
<dbReference type="InterPro" id="IPR016454">
    <property type="entry name" value="Cysteine_dSase"/>
</dbReference>
<evidence type="ECO:0000256" key="11">
    <source>
        <dbReference type="SAM" id="Coils"/>
    </source>
</evidence>
<dbReference type="PROSITE" id="PS00595">
    <property type="entry name" value="AA_TRANSFER_CLASS_5"/>
    <property type="match status" value="1"/>
</dbReference>
<dbReference type="PIRSF" id="PIRSF005572">
    <property type="entry name" value="NifS"/>
    <property type="match status" value="1"/>
</dbReference>
<evidence type="ECO:0000256" key="6">
    <source>
        <dbReference type="ARBA" id="ARBA00022898"/>
    </source>
</evidence>
<dbReference type="GO" id="GO:0046872">
    <property type="term" value="F:metal ion binding"/>
    <property type="evidence" value="ECO:0007669"/>
    <property type="project" value="UniProtKB-KW"/>
</dbReference>
<dbReference type="EMBL" id="DWYA01000083">
    <property type="protein sequence ID" value="HJB40580.1"/>
    <property type="molecule type" value="Genomic_DNA"/>
</dbReference>
<evidence type="ECO:0000256" key="1">
    <source>
        <dbReference type="ARBA" id="ARBA00001933"/>
    </source>
</evidence>
<dbReference type="Gene3D" id="3.40.640.10">
    <property type="entry name" value="Type I PLP-dependent aspartate aminotransferase-like (Major domain)"/>
    <property type="match status" value="1"/>
</dbReference>
<accession>A0A9D2S2S9</accession>
<dbReference type="InterPro" id="IPR000192">
    <property type="entry name" value="Aminotrans_V_dom"/>
</dbReference>
<sequence length="388" mass="41266">MDSIIYLDNAATTPVVQPVIDAMVPYFGEHYGNPSSIFYSVGSQAGSALSAARESVARSLGCEPSEVFFTSCGSEADNWALKGTAHRLGAKGKKHLITSCIEHHAILHTMKALEKDGFEVTYLPVDNEGFVNPADVEAAIRPDTALVSIMFANNEIGTIEPVEEIAAICHKHNVWFHTDAVQAVGAVPIHFKEMGFDMLSLSAHKFNGPKGVGALIVRRGIMPDILIEGGAQERGRRAGTENLAGIVGMAKALEIAVGSLEEKAKKLSSMRDALQRHIETMPDVTINGTKSNKRLPGTLNVSFEGAESESILLFLDMSGICASSGSACASGSLDPSHVLMGIGLSHALANCSVRFSFGVQNTPEQVETVCKALDAAVAEVRRRSAIYG</sequence>
<dbReference type="Pfam" id="PF00266">
    <property type="entry name" value="Aminotran_5"/>
    <property type="match status" value="1"/>
</dbReference>
<dbReference type="AlphaFoldDB" id="A0A9D2S2S9"/>
<keyword evidence="5" id="KW-0479">Metal-binding</keyword>
<dbReference type="InterPro" id="IPR015424">
    <property type="entry name" value="PyrdxlP-dep_Trfase"/>
</dbReference>
<evidence type="ECO:0000256" key="2">
    <source>
        <dbReference type="ARBA" id="ARBA00006490"/>
    </source>
</evidence>
<dbReference type="Proteomes" id="UP000824209">
    <property type="component" value="Unassembled WGS sequence"/>
</dbReference>
<comment type="catalytic activity">
    <reaction evidence="9">
        <text>(sulfur carrier)-H + L-cysteine = (sulfur carrier)-SH + L-alanine</text>
        <dbReference type="Rhea" id="RHEA:43892"/>
        <dbReference type="Rhea" id="RHEA-COMP:14737"/>
        <dbReference type="Rhea" id="RHEA-COMP:14739"/>
        <dbReference type="ChEBI" id="CHEBI:29917"/>
        <dbReference type="ChEBI" id="CHEBI:35235"/>
        <dbReference type="ChEBI" id="CHEBI:57972"/>
        <dbReference type="ChEBI" id="CHEBI:64428"/>
        <dbReference type="EC" id="2.8.1.7"/>
    </reaction>
</comment>
<dbReference type="InterPro" id="IPR020578">
    <property type="entry name" value="Aminotrans_V_PyrdxlP_BS"/>
</dbReference>
<evidence type="ECO:0000259" key="12">
    <source>
        <dbReference type="Pfam" id="PF00266"/>
    </source>
</evidence>
<name>A0A9D2S2S9_9FIRM</name>
<dbReference type="GO" id="GO:0051536">
    <property type="term" value="F:iron-sulfur cluster binding"/>
    <property type="evidence" value="ECO:0007669"/>
    <property type="project" value="UniProtKB-KW"/>
</dbReference>
<comment type="similarity">
    <text evidence="2">Belongs to the class-V pyridoxal-phosphate-dependent aminotransferase family. NifS/IscS subfamily.</text>
</comment>
<proteinExistence type="inferred from homology"/>
<evidence type="ECO:0000256" key="8">
    <source>
        <dbReference type="ARBA" id="ARBA00023014"/>
    </source>
</evidence>
<feature type="coiled-coil region" evidence="11">
    <location>
        <begin position="250"/>
        <end position="277"/>
    </location>
</feature>
<comment type="caution">
    <text evidence="13">The sequence shown here is derived from an EMBL/GenBank/DDBJ whole genome shotgun (WGS) entry which is preliminary data.</text>
</comment>
<keyword evidence="11" id="KW-0175">Coiled coil</keyword>
<organism evidence="13 14">
    <name type="scientific">Candidatus Ruthenibacterium avium</name>
    <dbReference type="NCBI Taxonomy" id="2838751"/>
    <lineage>
        <taxon>Bacteria</taxon>
        <taxon>Bacillati</taxon>
        <taxon>Bacillota</taxon>
        <taxon>Clostridia</taxon>
        <taxon>Eubacteriales</taxon>
        <taxon>Oscillospiraceae</taxon>
        <taxon>Ruthenibacterium</taxon>
    </lineage>
</organism>
<keyword evidence="6" id="KW-0663">Pyridoxal phosphate</keyword>
<dbReference type="PANTHER" id="PTHR11601">
    <property type="entry name" value="CYSTEINE DESULFURYLASE FAMILY MEMBER"/>
    <property type="match status" value="1"/>
</dbReference>
<reference evidence="13" key="1">
    <citation type="journal article" date="2021" name="PeerJ">
        <title>Extensive microbial diversity within the chicken gut microbiome revealed by metagenomics and culture.</title>
        <authorList>
            <person name="Gilroy R."/>
            <person name="Ravi A."/>
            <person name="Getino M."/>
            <person name="Pursley I."/>
            <person name="Horton D.L."/>
            <person name="Alikhan N.F."/>
            <person name="Baker D."/>
            <person name="Gharbi K."/>
            <person name="Hall N."/>
            <person name="Watson M."/>
            <person name="Adriaenssens E.M."/>
            <person name="Foster-Nyarko E."/>
            <person name="Jarju S."/>
            <person name="Secka A."/>
            <person name="Antonio M."/>
            <person name="Oren A."/>
            <person name="Chaudhuri R.R."/>
            <person name="La Ragione R."/>
            <person name="Hildebrand F."/>
            <person name="Pallen M.J."/>
        </authorList>
    </citation>
    <scope>NUCLEOTIDE SEQUENCE</scope>
    <source>
        <strain evidence="13">ChiBcec8-14828</strain>
    </source>
</reference>
<dbReference type="GO" id="GO:0031071">
    <property type="term" value="F:cysteine desulfurase activity"/>
    <property type="evidence" value="ECO:0007669"/>
    <property type="project" value="UniProtKB-EC"/>
</dbReference>
<dbReference type="EC" id="2.8.1.7" evidence="3"/>
<evidence type="ECO:0000313" key="13">
    <source>
        <dbReference type="EMBL" id="HJB40580.1"/>
    </source>
</evidence>
<evidence type="ECO:0000256" key="5">
    <source>
        <dbReference type="ARBA" id="ARBA00022723"/>
    </source>
</evidence>
<evidence type="ECO:0000256" key="7">
    <source>
        <dbReference type="ARBA" id="ARBA00023004"/>
    </source>
</evidence>
<protein>
    <recommendedName>
        <fullName evidence="3">cysteine desulfurase</fullName>
        <ecNumber evidence="3">2.8.1.7</ecNumber>
    </recommendedName>
</protein>
<evidence type="ECO:0000256" key="3">
    <source>
        <dbReference type="ARBA" id="ARBA00012239"/>
    </source>
</evidence>
<keyword evidence="7" id="KW-0408">Iron</keyword>
<dbReference type="PANTHER" id="PTHR11601:SF34">
    <property type="entry name" value="CYSTEINE DESULFURASE"/>
    <property type="match status" value="1"/>
</dbReference>
<comment type="cofactor">
    <cofactor evidence="1 10">
        <name>pyridoxal 5'-phosphate</name>
        <dbReference type="ChEBI" id="CHEBI:597326"/>
    </cofactor>
</comment>
<keyword evidence="4" id="KW-0808">Transferase</keyword>
<keyword evidence="8" id="KW-0411">Iron-sulfur</keyword>
<evidence type="ECO:0000256" key="4">
    <source>
        <dbReference type="ARBA" id="ARBA00022679"/>
    </source>
</evidence>
<dbReference type="Gene3D" id="3.90.1150.10">
    <property type="entry name" value="Aspartate Aminotransferase, domain 1"/>
    <property type="match status" value="1"/>
</dbReference>
<dbReference type="SUPFAM" id="SSF53383">
    <property type="entry name" value="PLP-dependent transferases"/>
    <property type="match status" value="1"/>
</dbReference>
<feature type="domain" description="Aminotransferase class V" evidence="12">
    <location>
        <begin position="5"/>
        <end position="368"/>
    </location>
</feature>
<dbReference type="InterPro" id="IPR015422">
    <property type="entry name" value="PyrdxlP-dep_Trfase_small"/>
</dbReference>
<evidence type="ECO:0000256" key="10">
    <source>
        <dbReference type="RuleBase" id="RU004504"/>
    </source>
</evidence>